<evidence type="ECO:0000256" key="2">
    <source>
        <dbReference type="ARBA" id="ARBA00022553"/>
    </source>
</evidence>
<feature type="region of interest" description="Disordered" evidence="7">
    <location>
        <begin position="884"/>
        <end position="934"/>
    </location>
</feature>
<dbReference type="InterPro" id="IPR020841">
    <property type="entry name" value="PKS_Beta-ketoAc_synthase_dom"/>
</dbReference>
<dbReference type="Proteomes" id="UP000238348">
    <property type="component" value="Chromosome"/>
</dbReference>
<dbReference type="Pfam" id="PF22621">
    <property type="entry name" value="CurL-like_PKS_C"/>
    <property type="match status" value="1"/>
</dbReference>
<feature type="domain" description="Ketosynthase family 3 (KS3)" evidence="8">
    <location>
        <begin position="1"/>
        <end position="429"/>
    </location>
</feature>
<name>A0A2L0EWB1_SORCE</name>
<dbReference type="SMART" id="SM00825">
    <property type="entry name" value="PKS_KS"/>
    <property type="match status" value="1"/>
</dbReference>
<dbReference type="GO" id="GO:0006633">
    <property type="term" value="P:fatty acid biosynthetic process"/>
    <property type="evidence" value="ECO:0007669"/>
    <property type="project" value="InterPro"/>
</dbReference>
<evidence type="ECO:0000256" key="5">
    <source>
        <dbReference type="ARBA" id="ARBA00023098"/>
    </source>
</evidence>
<dbReference type="InterPro" id="IPR014043">
    <property type="entry name" value="Acyl_transferase_dom"/>
</dbReference>
<dbReference type="EMBL" id="CP012673">
    <property type="protein sequence ID" value="AUX43555.1"/>
    <property type="molecule type" value="Genomic_DNA"/>
</dbReference>
<keyword evidence="6" id="KW-0511">Multifunctional enzyme</keyword>
<accession>A0A2L0EWB1</accession>
<dbReference type="InterPro" id="IPR001227">
    <property type="entry name" value="Ac_transferase_dom_sf"/>
</dbReference>
<dbReference type="Gene3D" id="3.40.366.10">
    <property type="entry name" value="Malonyl-Coenzyme A Acyl Carrier Protein, domain 2"/>
    <property type="match status" value="1"/>
</dbReference>
<gene>
    <name evidence="9" type="ORF">SOCE26_050050</name>
</gene>
<proteinExistence type="predicted"/>
<evidence type="ECO:0000256" key="1">
    <source>
        <dbReference type="ARBA" id="ARBA00022450"/>
    </source>
</evidence>
<feature type="compositionally biased region" description="Basic and acidic residues" evidence="7">
    <location>
        <begin position="917"/>
        <end position="934"/>
    </location>
</feature>
<dbReference type="Pfam" id="PF00109">
    <property type="entry name" value="ketoacyl-synt"/>
    <property type="match status" value="1"/>
</dbReference>
<keyword evidence="1" id="KW-0596">Phosphopantetheine</keyword>
<keyword evidence="5" id="KW-0443">Lipid metabolism</keyword>
<reference evidence="9 10" key="1">
    <citation type="submission" date="2015-09" db="EMBL/GenBank/DDBJ databases">
        <title>Sorangium comparison.</title>
        <authorList>
            <person name="Zaburannyi N."/>
            <person name="Bunk B."/>
            <person name="Overmann J."/>
            <person name="Mueller R."/>
        </authorList>
    </citation>
    <scope>NUCLEOTIDE SEQUENCE [LARGE SCALE GENOMIC DNA]</scope>
    <source>
        <strain evidence="9 10">So ce26</strain>
    </source>
</reference>
<keyword evidence="4" id="KW-0276">Fatty acid metabolism</keyword>
<sequence length="934" mass="100006">MDKIAIISIAGRFPGAQTVGELWSNLCAGVESIAFFSEEEVAATGVDPAVYRDERYVKAGGLLQGVELFDAAFFGYSAREAQLMDPQHRLFLECAWEAIERAGYDTSKYPGRIGVYAGATMSSYFINNVLRNQELSSSTDSFQLMTGAATTFLPTRTSYKLNLRGPSLAVTTACSTSLVAVHVACQSLLNLECDMALAGGAGVLVPQKQGYLYVEGGIGSPDGHCRAFDAGALGTVAGNGVGAVLLKRLEDAVADGDVIHAVVLGSAINNDGSAKVSYTAPSVSGQAAVIAEAMAVADVEPRTISYVEAHGTGTAVGDPIEISALNEAFLAQGPLERRTCAIGSVKTNIGHLGDAAGVAGLIKTVLSLEHGRLPPSLHFERPNPRIDFDGGPFYVSTTLRAWTTDGAPRRAGVSSFGIGGTNAHVVLEEAPPAAPSGPSRRHQLFVLSAKTDAALDAATGRLAQHLERHPTLSAADVAYTLQRGRQAFEHRQVVVSHGLQDAARALKERDPARLFRSVKAERSPAVRFLFPGQGAQHVNMARDLYMTEPVFREEVRRCAEILEPQLGLSLVDLLYPADDQVETMSRKLDETQLAQPAIFVVEYALARLWESWGVRPDAMIGHSLGEFVAACLGGVLPLEQALRLVATRGQLMQRLPRGAMLAVALPQGDIEALLGPGCALAAVNGPSHCVISGTAEAIRACEATLSAKEVKHSRLRVSHAFHSSMMDSILEPFIAAVREVRLRPPEVPYISNLTGTWIEASEATSPEYWAQHLRRTVRFADGVERLLEDRGALLLEVGPGATLSALSRQQPAAKERAVVSSLRHARAEQRSDVASMLEALGQLWLAGVEIDWAGFSARERRRRVELPTYPFERKRHWIEPTSAGLAAARAAEPEAPAPAMASPGPRPGGGAGVRGATQRDRTNHRRDLRECPGR</sequence>
<dbReference type="InterPro" id="IPR016035">
    <property type="entry name" value="Acyl_Trfase/lysoPLipase"/>
</dbReference>
<dbReference type="AlphaFoldDB" id="A0A2L0EWB1"/>
<dbReference type="GO" id="GO:0004315">
    <property type="term" value="F:3-oxoacyl-[acyl-carrier-protein] synthase activity"/>
    <property type="evidence" value="ECO:0007669"/>
    <property type="project" value="InterPro"/>
</dbReference>
<dbReference type="Gene3D" id="3.30.70.250">
    <property type="entry name" value="Malonyl-CoA ACP transacylase, ACP-binding"/>
    <property type="match status" value="1"/>
</dbReference>
<dbReference type="PANTHER" id="PTHR43775">
    <property type="entry name" value="FATTY ACID SYNTHASE"/>
    <property type="match status" value="1"/>
</dbReference>
<dbReference type="CDD" id="cd00833">
    <property type="entry name" value="PKS"/>
    <property type="match status" value="1"/>
</dbReference>
<dbReference type="PROSITE" id="PS00606">
    <property type="entry name" value="KS3_1"/>
    <property type="match status" value="1"/>
</dbReference>
<evidence type="ECO:0000256" key="4">
    <source>
        <dbReference type="ARBA" id="ARBA00022832"/>
    </source>
</evidence>
<dbReference type="SMART" id="SM00827">
    <property type="entry name" value="PKS_AT"/>
    <property type="match status" value="1"/>
</dbReference>
<dbReference type="InterPro" id="IPR016036">
    <property type="entry name" value="Malonyl_transacylase_ACP-bd"/>
</dbReference>
<dbReference type="GO" id="GO:0004312">
    <property type="term" value="F:fatty acid synthase activity"/>
    <property type="evidence" value="ECO:0007669"/>
    <property type="project" value="TreeGrafter"/>
</dbReference>
<dbReference type="SUPFAM" id="SSF52151">
    <property type="entry name" value="FabD/lysophospholipase-like"/>
    <property type="match status" value="1"/>
</dbReference>
<dbReference type="Pfam" id="PF00698">
    <property type="entry name" value="Acyl_transf_1"/>
    <property type="match status" value="1"/>
</dbReference>
<dbReference type="RefSeq" id="WP_104982221.1">
    <property type="nucleotide sequence ID" value="NZ_CP012673.1"/>
</dbReference>
<dbReference type="PROSITE" id="PS52004">
    <property type="entry name" value="KS3_2"/>
    <property type="match status" value="1"/>
</dbReference>
<dbReference type="OrthoDB" id="5349841at2"/>
<keyword evidence="2" id="KW-0597">Phosphoprotein</keyword>
<evidence type="ECO:0000256" key="7">
    <source>
        <dbReference type="SAM" id="MobiDB-lite"/>
    </source>
</evidence>
<dbReference type="InterPro" id="IPR014030">
    <property type="entry name" value="Ketoacyl_synth_N"/>
</dbReference>
<evidence type="ECO:0000259" key="8">
    <source>
        <dbReference type="PROSITE" id="PS52004"/>
    </source>
</evidence>
<dbReference type="Gene3D" id="3.40.47.10">
    <property type="match status" value="1"/>
</dbReference>
<evidence type="ECO:0000313" key="10">
    <source>
        <dbReference type="Proteomes" id="UP000238348"/>
    </source>
</evidence>
<dbReference type="SUPFAM" id="SSF55048">
    <property type="entry name" value="Probable ACP-binding domain of malonyl-CoA ACP transacylase"/>
    <property type="match status" value="1"/>
</dbReference>
<protein>
    <submittedName>
        <fullName evidence="9">Polyketide synthase</fullName>
    </submittedName>
</protein>
<dbReference type="InterPro" id="IPR016039">
    <property type="entry name" value="Thiolase-like"/>
</dbReference>
<dbReference type="Pfam" id="PF02801">
    <property type="entry name" value="Ketoacyl-synt_C"/>
    <property type="match status" value="1"/>
</dbReference>
<evidence type="ECO:0000256" key="6">
    <source>
        <dbReference type="ARBA" id="ARBA00023268"/>
    </source>
</evidence>
<keyword evidence="3" id="KW-0808">Transferase</keyword>
<dbReference type="PANTHER" id="PTHR43775:SF51">
    <property type="entry name" value="INACTIVE PHENOLPHTHIOCEROL SYNTHESIS POLYKETIDE SYNTHASE TYPE I PKS1-RELATED"/>
    <property type="match status" value="1"/>
</dbReference>
<dbReference type="SUPFAM" id="SSF53901">
    <property type="entry name" value="Thiolase-like"/>
    <property type="match status" value="1"/>
</dbReference>
<dbReference type="InterPro" id="IPR014031">
    <property type="entry name" value="Ketoacyl_synth_C"/>
</dbReference>
<dbReference type="FunFam" id="3.40.366.10:FF:000002">
    <property type="entry name" value="Probable polyketide synthase 2"/>
    <property type="match status" value="1"/>
</dbReference>
<dbReference type="Gene3D" id="3.30.70.3290">
    <property type="match status" value="1"/>
</dbReference>
<dbReference type="InterPro" id="IPR018201">
    <property type="entry name" value="Ketoacyl_synth_AS"/>
</dbReference>
<feature type="compositionally biased region" description="Low complexity" evidence="7">
    <location>
        <begin position="884"/>
        <end position="903"/>
    </location>
</feature>
<dbReference type="FunFam" id="3.40.47.10:FF:000042">
    <property type="entry name" value="Polyketide synthase Pks13"/>
    <property type="match status" value="1"/>
</dbReference>
<organism evidence="9 10">
    <name type="scientific">Sorangium cellulosum</name>
    <name type="common">Polyangium cellulosum</name>
    <dbReference type="NCBI Taxonomy" id="56"/>
    <lineage>
        <taxon>Bacteria</taxon>
        <taxon>Pseudomonadati</taxon>
        <taxon>Myxococcota</taxon>
        <taxon>Polyangia</taxon>
        <taxon>Polyangiales</taxon>
        <taxon>Polyangiaceae</taxon>
        <taxon>Sorangium</taxon>
    </lineage>
</organism>
<dbReference type="InterPro" id="IPR050091">
    <property type="entry name" value="PKS_NRPS_Biosynth_Enz"/>
</dbReference>
<evidence type="ECO:0000256" key="3">
    <source>
        <dbReference type="ARBA" id="ARBA00022679"/>
    </source>
</evidence>
<evidence type="ECO:0000313" key="9">
    <source>
        <dbReference type="EMBL" id="AUX43555.1"/>
    </source>
</evidence>